<feature type="compositionally biased region" description="Basic and acidic residues" evidence="1">
    <location>
        <begin position="125"/>
        <end position="150"/>
    </location>
</feature>
<evidence type="ECO:0000256" key="1">
    <source>
        <dbReference type="SAM" id="MobiDB-lite"/>
    </source>
</evidence>
<gene>
    <name evidence="2" type="ORF">DM02DRAFT_628281</name>
</gene>
<sequence length="342" mass="37028">MWERKERKKKKDEKVTKAQLPAGPQPQKSSPKPNPWNCLPPSRNRAVRTVRTDALAPSDHAALLVGTDALAPSDHAALLAVAHALVTFVDVTLLKVLGSPKRPVEMMVVGNVVGRYVILEVESPPKEAVKAEEAEEKKTEEEEESEKKTEEAEEEKAEKVGASVAETPVVKPDEPQVAEGPPPEGKTAEPQVAEGPPLEGKTAEPQVAEGPPLEGKTAEVRVAGPLVRYSEEATPCVALLDRDAEPLNFHVLAAAMEKLWASLLPARILKERWMLVLLLEQAAAPGADGKGEDKGRPTPPEADGAKEGKVEERDERRTEVMGIYIFAGVFVRFGKGLTNDTK</sequence>
<reference evidence="2 3" key="1">
    <citation type="journal article" date="2018" name="Sci. Rep.">
        <title>Comparative genomics provides insights into the lifestyle and reveals functional heterogeneity of dark septate endophytic fungi.</title>
        <authorList>
            <person name="Knapp D.G."/>
            <person name="Nemeth J.B."/>
            <person name="Barry K."/>
            <person name="Hainaut M."/>
            <person name="Henrissat B."/>
            <person name="Johnson J."/>
            <person name="Kuo A."/>
            <person name="Lim J.H.P."/>
            <person name="Lipzen A."/>
            <person name="Nolan M."/>
            <person name="Ohm R.A."/>
            <person name="Tamas L."/>
            <person name="Grigoriev I.V."/>
            <person name="Spatafora J.W."/>
            <person name="Nagy L.G."/>
            <person name="Kovacs G.M."/>
        </authorList>
    </citation>
    <scope>NUCLEOTIDE SEQUENCE [LARGE SCALE GENOMIC DNA]</scope>
    <source>
        <strain evidence="2 3">DSE2036</strain>
    </source>
</reference>
<evidence type="ECO:0000313" key="3">
    <source>
        <dbReference type="Proteomes" id="UP000244855"/>
    </source>
</evidence>
<feature type="compositionally biased region" description="Basic residues" evidence="1">
    <location>
        <begin position="1"/>
        <end position="11"/>
    </location>
</feature>
<proteinExistence type="predicted"/>
<dbReference type="AlphaFoldDB" id="A0A2V1DQZ4"/>
<organism evidence="2 3">
    <name type="scientific">Periconia macrospinosa</name>
    <dbReference type="NCBI Taxonomy" id="97972"/>
    <lineage>
        <taxon>Eukaryota</taxon>
        <taxon>Fungi</taxon>
        <taxon>Dikarya</taxon>
        <taxon>Ascomycota</taxon>
        <taxon>Pezizomycotina</taxon>
        <taxon>Dothideomycetes</taxon>
        <taxon>Pleosporomycetidae</taxon>
        <taxon>Pleosporales</taxon>
        <taxon>Massarineae</taxon>
        <taxon>Periconiaceae</taxon>
        <taxon>Periconia</taxon>
    </lineage>
</organism>
<feature type="region of interest" description="Disordered" evidence="1">
    <location>
        <begin position="286"/>
        <end position="315"/>
    </location>
</feature>
<feature type="compositionally biased region" description="Basic and acidic residues" evidence="1">
    <location>
        <begin position="303"/>
        <end position="315"/>
    </location>
</feature>
<protein>
    <submittedName>
        <fullName evidence="2">Uncharacterized protein</fullName>
    </submittedName>
</protein>
<feature type="region of interest" description="Disordered" evidence="1">
    <location>
        <begin position="1"/>
        <end position="38"/>
    </location>
</feature>
<name>A0A2V1DQZ4_9PLEO</name>
<dbReference type="Proteomes" id="UP000244855">
    <property type="component" value="Unassembled WGS sequence"/>
</dbReference>
<feature type="compositionally biased region" description="Low complexity" evidence="1">
    <location>
        <begin position="25"/>
        <end position="37"/>
    </location>
</feature>
<accession>A0A2V1DQZ4</accession>
<dbReference type="EMBL" id="KZ805369">
    <property type="protein sequence ID" value="PVI00673.1"/>
    <property type="molecule type" value="Genomic_DNA"/>
</dbReference>
<feature type="region of interest" description="Disordered" evidence="1">
    <location>
        <begin position="125"/>
        <end position="218"/>
    </location>
</feature>
<evidence type="ECO:0000313" key="2">
    <source>
        <dbReference type="EMBL" id="PVI00673.1"/>
    </source>
</evidence>
<keyword evidence="3" id="KW-1185">Reference proteome</keyword>